<dbReference type="EMBL" id="FOCI01000048">
    <property type="protein sequence ID" value="SEN86762.1"/>
    <property type="molecule type" value="Genomic_DNA"/>
</dbReference>
<sequence length="216" mass="23365">MDDDISLDDLSDLTGVERRTLRSWVADGLLSAPLKVGRGALYPRANVDRAMAVRALREIHGLPRTAIRGRLLSADDRDIRQLAEEAQGLVAAGRSVALKGPSSARSYLAQLRDPPPQQLEEPVAQMRMSSPIEGSSAAEPQSDAAGIDALLAVLEASARVPSVKRLRGTNRYHIPITPDLELSVRGEISPRDRAMLERVADLIRAILTGGLSHDDK</sequence>
<evidence type="ECO:0000313" key="2">
    <source>
        <dbReference type="EMBL" id="SEN86762.1"/>
    </source>
</evidence>
<dbReference type="RefSeq" id="WP_177174719.1">
    <property type="nucleotide sequence ID" value="NZ_FOCI01000048.1"/>
</dbReference>
<keyword evidence="3" id="KW-1185">Reference proteome</keyword>
<dbReference type="GO" id="GO:0006355">
    <property type="term" value="P:regulation of DNA-templated transcription"/>
    <property type="evidence" value="ECO:0007669"/>
    <property type="project" value="InterPro"/>
</dbReference>
<dbReference type="Gene3D" id="1.10.1660.10">
    <property type="match status" value="1"/>
</dbReference>
<proteinExistence type="predicted"/>
<gene>
    <name evidence="2" type="ORF">SAMN04488003_1485</name>
</gene>
<name>A0A1H8K1H2_9RHOB</name>
<dbReference type="InterPro" id="IPR000551">
    <property type="entry name" value="MerR-type_HTH_dom"/>
</dbReference>
<dbReference type="GO" id="GO:0003677">
    <property type="term" value="F:DNA binding"/>
    <property type="evidence" value="ECO:0007669"/>
    <property type="project" value="InterPro"/>
</dbReference>
<dbReference type="AlphaFoldDB" id="A0A1H8K1H2"/>
<evidence type="ECO:0000259" key="1">
    <source>
        <dbReference type="Pfam" id="PF13411"/>
    </source>
</evidence>
<accession>A0A1H8K1H2</accession>
<reference evidence="2 3" key="1">
    <citation type="submission" date="2016-10" db="EMBL/GenBank/DDBJ databases">
        <authorList>
            <person name="de Groot N.N."/>
        </authorList>
    </citation>
    <scope>NUCLEOTIDE SEQUENCE [LARGE SCALE GENOMIC DNA]</scope>
    <source>
        <strain evidence="2 3">DSM 16213</strain>
    </source>
</reference>
<dbReference type="InterPro" id="IPR009061">
    <property type="entry name" value="DNA-bd_dom_put_sf"/>
</dbReference>
<protein>
    <submittedName>
        <fullName evidence="2">MerR HTH family regulatory protein</fullName>
    </submittedName>
</protein>
<feature type="domain" description="HTH merR-type" evidence="1">
    <location>
        <begin position="6"/>
        <end position="71"/>
    </location>
</feature>
<dbReference type="Proteomes" id="UP000199585">
    <property type="component" value="Unassembled WGS sequence"/>
</dbReference>
<dbReference type="STRING" id="245187.SAMN04488003_1485"/>
<dbReference type="Pfam" id="PF13411">
    <property type="entry name" value="MerR_1"/>
    <property type="match status" value="1"/>
</dbReference>
<organism evidence="2 3">
    <name type="scientific">Loktanella fryxellensis</name>
    <dbReference type="NCBI Taxonomy" id="245187"/>
    <lineage>
        <taxon>Bacteria</taxon>
        <taxon>Pseudomonadati</taxon>
        <taxon>Pseudomonadota</taxon>
        <taxon>Alphaproteobacteria</taxon>
        <taxon>Rhodobacterales</taxon>
        <taxon>Roseobacteraceae</taxon>
        <taxon>Loktanella</taxon>
    </lineage>
</organism>
<evidence type="ECO:0000313" key="3">
    <source>
        <dbReference type="Proteomes" id="UP000199585"/>
    </source>
</evidence>
<dbReference type="SUPFAM" id="SSF46955">
    <property type="entry name" value="Putative DNA-binding domain"/>
    <property type="match status" value="1"/>
</dbReference>